<dbReference type="Gene3D" id="3.90.1150.10">
    <property type="entry name" value="Aspartate Aminotransferase, domain 1"/>
    <property type="match status" value="1"/>
</dbReference>
<dbReference type="InterPro" id="IPR015424">
    <property type="entry name" value="PyrdxlP-dep_Trfase"/>
</dbReference>
<gene>
    <name evidence="4" type="ORF">A3F84_08735</name>
</gene>
<organism evidence="4 5">
    <name type="scientific">Handelsmanbacteria sp. (strain RIFCSPLOWO2_12_FULL_64_10)</name>
    <dbReference type="NCBI Taxonomy" id="1817868"/>
    <lineage>
        <taxon>Bacteria</taxon>
        <taxon>Candidatus Handelsmaniibacteriota</taxon>
    </lineage>
</organism>
<evidence type="ECO:0000256" key="3">
    <source>
        <dbReference type="RuleBase" id="RU003560"/>
    </source>
</evidence>
<dbReference type="InterPro" id="IPR005814">
    <property type="entry name" value="Aminotrans_3"/>
</dbReference>
<proteinExistence type="inferred from homology"/>
<dbReference type="PANTHER" id="PTHR43713:SF3">
    <property type="entry name" value="GLUTAMATE-1-SEMIALDEHYDE 2,1-AMINOMUTASE 1, CHLOROPLASTIC-RELATED"/>
    <property type="match status" value="1"/>
</dbReference>
<dbReference type="PANTHER" id="PTHR43713">
    <property type="entry name" value="GLUTAMATE-1-SEMIALDEHYDE 2,1-AMINOMUTASE"/>
    <property type="match status" value="1"/>
</dbReference>
<dbReference type="Gene3D" id="3.40.640.10">
    <property type="entry name" value="Type I PLP-dependent aspartate aminotransferase-like (Major domain)"/>
    <property type="match status" value="1"/>
</dbReference>
<comment type="cofactor">
    <cofactor evidence="1">
        <name>pyridoxal 5'-phosphate</name>
        <dbReference type="ChEBI" id="CHEBI:597326"/>
    </cofactor>
</comment>
<dbReference type="GO" id="GO:0008483">
    <property type="term" value="F:transaminase activity"/>
    <property type="evidence" value="ECO:0007669"/>
    <property type="project" value="InterPro"/>
</dbReference>
<dbReference type="InterPro" id="IPR049704">
    <property type="entry name" value="Aminotrans_3_PPA_site"/>
</dbReference>
<keyword evidence="2 3" id="KW-0663">Pyridoxal phosphate</keyword>
<dbReference type="SUPFAM" id="SSF53383">
    <property type="entry name" value="PLP-dependent transferases"/>
    <property type="match status" value="1"/>
</dbReference>
<accession>A0A1F6D587</accession>
<dbReference type="EMBL" id="MFKF01000026">
    <property type="protein sequence ID" value="OGG56589.1"/>
    <property type="molecule type" value="Genomic_DNA"/>
</dbReference>
<evidence type="ECO:0000313" key="5">
    <source>
        <dbReference type="Proteomes" id="UP000178606"/>
    </source>
</evidence>
<protein>
    <recommendedName>
        <fullName evidence="6">Aminotransferase class III</fullName>
    </recommendedName>
</protein>
<sequence length="439" mass="47369">MSRSRALFEEAGRLMPGGTQLLSRRPSLYLPGAWPVYAERAKGCRIWDIDGNEYVDFLAGFGPFVLGYGCEAVDRAVVEQVRRTTCSTLNNPLEVEVARMLVEAVPCAEMVRFSKCGGEADAMAIRIARGHTGRDRVLFCGYHGWHDWYISANLASAEALNAHLLPGVSPRGVPKGLAGTAIPFEYNNLDSLRGALEAHRGEVAAIIMEACRSKAPAPGYLEGVRRLATEHGAVLIFDEVVTGFRLARGGAQEYFGVTPDLTTFAKALGNGYPLSAVVGRRGVMEGAATQFISSLYWSDAVGLAAARATLEEMRRVDAQRLLWERGRLLKEGLAEAIARRGVPAQCAGYEPMLSLAFAGEDAGLRKAMMSVYQQEMLRRGFLAGAGHPLSVAHTEAVITGFVAAADEAFAEVRAGLDAGDLASRLETTGEQQEGFRRLV</sequence>
<dbReference type="Pfam" id="PF00202">
    <property type="entry name" value="Aminotran_3"/>
    <property type="match status" value="1"/>
</dbReference>
<evidence type="ECO:0000313" key="4">
    <source>
        <dbReference type="EMBL" id="OGG56589.1"/>
    </source>
</evidence>
<reference evidence="4 5" key="1">
    <citation type="journal article" date="2016" name="Nat. Commun.">
        <title>Thousands of microbial genomes shed light on interconnected biogeochemical processes in an aquifer system.</title>
        <authorList>
            <person name="Anantharaman K."/>
            <person name="Brown C.T."/>
            <person name="Hug L.A."/>
            <person name="Sharon I."/>
            <person name="Castelle C.J."/>
            <person name="Probst A.J."/>
            <person name="Thomas B.C."/>
            <person name="Singh A."/>
            <person name="Wilkins M.J."/>
            <person name="Karaoz U."/>
            <person name="Brodie E.L."/>
            <person name="Williams K.H."/>
            <person name="Hubbard S.S."/>
            <person name="Banfield J.F."/>
        </authorList>
    </citation>
    <scope>NUCLEOTIDE SEQUENCE [LARGE SCALE GENOMIC DNA]</scope>
    <source>
        <strain evidence="5">RIFCSPLOWO2_12_FULL_64_10</strain>
    </source>
</reference>
<dbReference type="CDD" id="cd00610">
    <property type="entry name" value="OAT_like"/>
    <property type="match status" value="1"/>
</dbReference>
<comment type="caution">
    <text evidence="4">The sequence shown here is derived from an EMBL/GenBank/DDBJ whole genome shotgun (WGS) entry which is preliminary data.</text>
</comment>
<dbReference type="GO" id="GO:0030170">
    <property type="term" value="F:pyridoxal phosphate binding"/>
    <property type="evidence" value="ECO:0007669"/>
    <property type="project" value="InterPro"/>
</dbReference>
<dbReference type="Proteomes" id="UP000178606">
    <property type="component" value="Unassembled WGS sequence"/>
</dbReference>
<evidence type="ECO:0000256" key="1">
    <source>
        <dbReference type="ARBA" id="ARBA00001933"/>
    </source>
</evidence>
<comment type="similarity">
    <text evidence="3">Belongs to the class-III pyridoxal-phosphate-dependent aminotransferase family.</text>
</comment>
<name>A0A1F6D587_HANXR</name>
<dbReference type="InterPro" id="IPR015421">
    <property type="entry name" value="PyrdxlP-dep_Trfase_major"/>
</dbReference>
<dbReference type="InterPro" id="IPR015422">
    <property type="entry name" value="PyrdxlP-dep_Trfase_small"/>
</dbReference>
<dbReference type="PROSITE" id="PS00600">
    <property type="entry name" value="AA_TRANSFER_CLASS_3"/>
    <property type="match status" value="1"/>
</dbReference>
<evidence type="ECO:0000256" key="2">
    <source>
        <dbReference type="ARBA" id="ARBA00022898"/>
    </source>
</evidence>
<evidence type="ECO:0008006" key="6">
    <source>
        <dbReference type="Google" id="ProtNLM"/>
    </source>
</evidence>
<dbReference type="AlphaFoldDB" id="A0A1F6D587"/>